<reference evidence="2" key="1">
    <citation type="submission" date="2017-08" db="EMBL/GenBank/DDBJ databases">
        <authorList>
            <consortium name="Urmite Genomes"/>
        </authorList>
    </citation>
    <scope>NUCLEOTIDE SEQUENCE [LARGE SCALE GENOMIC DNA]</scope>
    <source>
        <strain evidence="2">IHUMI-LCC2</strain>
    </source>
</reference>
<sequence length="287" mass="33981">MEYKLYSIVKMEYNDLNILDLPDESLLNIMLYTDYNNLLRLCNSNSRTRSLCEDNKFWRDKFLLDFPEIKPPFNTDINNKEADWKDLYKEIMDTNYPINIYVKSGDEITEGEINTSHLYSTSNFYLRQIIPYTTDNYIAFFLVRRSDRTTGEELSILNYVIIDDVIYKIRDEAGVDEVYIINNPDNNIIKYYKSVANDLMEIGEDKNNMVEDFLMKMYKDPITRLIARRRNSDLYKAGKTEYIRLYLKDIDVETISLLTPIFSLPIEGESILEDVNIPNYEEFDSID</sequence>
<dbReference type="Proteomes" id="UP000236316">
    <property type="component" value="Segment"/>
</dbReference>
<dbReference type="InterPro" id="IPR001810">
    <property type="entry name" value="F-box_dom"/>
</dbReference>
<dbReference type="InterPro" id="IPR036047">
    <property type="entry name" value="F-box-like_dom_sf"/>
</dbReference>
<dbReference type="RefSeq" id="YP_009448688.1">
    <property type="nucleotide sequence ID" value="NC_036594.1"/>
</dbReference>
<proteinExistence type="predicted"/>
<organism evidence="2">
    <name type="scientific">Orpheovirus IHUMI-LCC2</name>
    <dbReference type="NCBI Taxonomy" id="2023057"/>
    <lineage>
        <taxon>Viruses</taxon>
        <taxon>Varidnaviria</taxon>
        <taxon>Bamfordvirae</taxon>
        <taxon>Nucleocytoviricota</taxon>
        <taxon>Megaviricetes</taxon>
        <taxon>Pimascovirales</taxon>
        <taxon>Ocovirineae</taxon>
        <taxon>Orpheoviridae</taxon>
        <taxon>Alphaorpheovirus</taxon>
        <taxon>Alphaorpheovirus massiliense</taxon>
    </lineage>
</organism>
<dbReference type="PROSITE" id="PS50181">
    <property type="entry name" value="FBOX"/>
    <property type="match status" value="1"/>
</dbReference>
<dbReference type="Pfam" id="PF00646">
    <property type="entry name" value="F-box"/>
    <property type="match status" value="1"/>
</dbReference>
<evidence type="ECO:0000313" key="3">
    <source>
        <dbReference type="Proteomes" id="UP000236316"/>
    </source>
</evidence>
<feature type="domain" description="F-box" evidence="1">
    <location>
        <begin position="15"/>
        <end position="61"/>
    </location>
</feature>
<dbReference type="KEGG" id="vg:35382275"/>
<gene>
    <name evidence="2" type="ORF">ORPV_482</name>
</gene>
<dbReference type="Gene3D" id="1.20.1280.50">
    <property type="match status" value="1"/>
</dbReference>
<evidence type="ECO:0000313" key="2">
    <source>
        <dbReference type="EMBL" id="SNW62386.1"/>
    </source>
</evidence>
<dbReference type="EMBL" id="LT906555">
    <property type="protein sequence ID" value="SNW62386.1"/>
    <property type="molecule type" value="Genomic_DNA"/>
</dbReference>
<protein>
    <submittedName>
        <fullName evidence="2">F-box domain-containing protein</fullName>
    </submittedName>
</protein>
<evidence type="ECO:0000259" key="1">
    <source>
        <dbReference type="PROSITE" id="PS50181"/>
    </source>
</evidence>
<accession>A0A2I2L4C0</accession>
<dbReference type="SUPFAM" id="SSF81383">
    <property type="entry name" value="F-box domain"/>
    <property type="match status" value="1"/>
</dbReference>
<dbReference type="GeneID" id="35382275"/>
<name>A0A2I2L4C0_9VIRU</name>
<keyword evidence="3" id="KW-1185">Reference proteome</keyword>